<gene>
    <name evidence="5" type="ORF">XD66_1297</name>
</gene>
<dbReference type="Gene3D" id="3.40.50.300">
    <property type="entry name" value="P-loop containing nucleotide triphosphate hydrolases"/>
    <property type="match status" value="1"/>
</dbReference>
<keyword evidence="3" id="KW-0411">Iron-sulfur</keyword>
<organism evidence="5 6">
    <name type="scientific">Thermacetogenium phaeum</name>
    <dbReference type="NCBI Taxonomy" id="85874"/>
    <lineage>
        <taxon>Bacteria</taxon>
        <taxon>Bacillati</taxon>
        <taxon>Bacillota</taxon>
        <taxon>Clostridia</taxon>
        <taxon>Thermoanaerobacterales</taxon>
        <taxon>Thermoanaerobacteraceae</taxon>
        <taxon>Thermacetogenium</taxon>
    </lineage>
</organism>
<evidence type="ECO:0000313" key="6">
    <source>
        <dbReference type="Proteomes" id="UP000053326"/>
    </source>
</evidence>
<accession>A0A117LAV0</accession>
<evidence type="ECO:0000259" key="4">
    <source>
        <dbReference type="PROSITE" id="PS51379"/>
    </source>
</evidence>
<dbReference type="CDD" id="cd03110">
    <property type="entry name" value="SIMIBI_bact_arch"/>
    <property type="match status" value="1"/>
</dbReference>
<dbReference type="Gene3D" id="3.30.70.20">
    <property type="match status" value="1"/>
</dbReference>
<dbReference type="PANTHER" id="PTHR43534">
    <property type="entry name" value="MIND SUPERFAMILY P-LOOP ATPASE CONTAINING AN INSERTED FERREDOXIN DOMAIN"/>
    <property type="match status" value="1"/>
</dbReference>
<feature type="domain" description="4Fe-4S ferredoxin-type" evidence="4">
    <location>
        <begin position="84"/>
        <end position="113"/>
    </location>
</feature>
<dbReference type="PROSITE" id="PS00198">
    <property type="entry name" value="4FE4S_FER_1"/>
    <property type="match status" value="1"/>
</dbReference>
<evidence type="ECO:0000256" key="3">
    <source>
        <dbReference type="ARBA" id="ARBA00023014"/>
    </source>
</evidence>
<dbReference type="Pfam" id="PF00037">
    <property type="entry name" value="Fer4"/>
    <property type="match status" value="2"/>
</dbReference>
<dbReference type="SUPFAM" id="SSF52540">
    <property type="entry name" value="P-loop containing nucleoside triphosphate hydrolases"/>
    <property type="match status" value="1"/>
</dbReference>
<sequence>MRQLVVISGKGGTGKTTVTAAFIALAGKAVVADADVEAPNQHLLLQPEVRERRDFIGAKMAVKDAGKCDRCGRCQEHCRFQAIQEMEVDPTRCEGCGVCVAVCPTGALRLEDEVTGTLMISETEYGPFSHALLEIGAEGSGKLVTEVRRNAESLRGEEPLLIIDGSPGIGCPVIASLSGTDLALIVTEPSVSGLHDLKRILKVARHFGVNALVCINKWDLCPELSRKIESFCEDEGVEMVGKIPFDPGVLDVVKQRLPVKDLLKTRAGEALVMIWDAVNKRLFEENTFEQ</sequence>
<evidence type="ECO:0000256" key="2">
    <source>
        <dbReference type="ARBA" id="ARBA00023004"/>
    </source>
</evidence>
<dbReference type="GO" id="GO:0046872">
    <property type="term" value="F:metal ion binding"/>
    <property type="evidence" value="ECO:0007669"/>
    <property type="project" value="UniProtKB-KW"/>
</dbReference>
<dbReference type="EMBL" id="LGFO01000192">
    <property type="protein sequence ID" value="KUK35996.1"/>
    <property type="molecule type" value="Genomic_DNA"/>
</dbReference>
<dbReference type="SUPFAM" id="SSF54862">
    <property type="entry name" value="4Fe-4S ferredoxins"/>
    <property type="match status" value="1"/>
</dbReference>
<dbReference type="PROSITE" id="PS51379">
    <property type="entry name" value="4FE4S_FER_2"/>
    <property type="match status" value="2"/>
</dbReference>
<evidence type="ECO:0000256" key="1">
    <source>
        <dbReference type="ARBA" id="ARBA00022723"/>
    </source>
</evidence>
<dbReference type="InterPro" id="IPR017896">
    <property type="entry name" value="4Fe4S_Fe-S-bd"/>
</dbReference>
<keyword evidence="1" id="KW-0479">Metal-binding</keyword>
<dbReference type="InterPro" id="IPR002586">
    <property type="entry name" value="CobQ/CobB/MinD/ParA_Nub-bd_dom"/>
</dbReference>
<name>A0A117LAV0_9THEO</name>
<dbReference type="InterPro" id="IPR027417">
    <property type="entry name" value="P-loop_NTPase"/>
</dbReference>
<proteinExistence type="predicted"/>
<protein>
    <submittedName>
        <fullName evidence="5">Cobyrinic acid a,c-diamide synthase</fullName>
    </submittedName>
</protein>
<evidence type="ECO:0000313" key="5">
    <source>
        <dbReference type="EMBL" id="KUK35996.1"/>
    </source>
</evidence>
<reference evidence="6" key="1">
    <citation type="journal article" date="2015" name="MBio">
        <title>Genome-Resolved Metagenomic Analysis Reveals Roles for Candidate Phyla and Other Microbial Community Members in Biogeochemical Transformations in Oil Reservoirs.</title>
        <authorList>
            <person name="Hu P."/>
            <person name="Tom L."/>
            <person name="Singh A."/>
            <person name="Thomas B.C."/>
            <person name="Baker B.J."/>
            <person name="Piceno Y.M."/>
            <person name="Andersen G.L."/>
            <person name="Banfield J.F."/>
        </authorList>
    </citation>
    <scope>NUCLEOTIDE SEQUENCE [LARGE SCALE GENOMIC DNA]</scope>
</reference>
<dbReference type="Proteomes" id="UP000053326">
    <property type="component" value="Unassembled WGS sequence"/>
</dbReference>
<dbReference type="InterPro" id="IPR017900">
    <property type="entry name" value="4Fe4S_Fe_S_CS"/>
</dbReference>
<feature type="domain" description="4Fe-4S ferredoxin-type" evidence="4">
    <location>
        <begin position="58"/>
        <end position="83"/>
    </location>
</feature>
<dbReference type="PATRIC" id="fig|85874.4.peg.762"/>
<dbReference type="PANTHER" id="PTHR43534:SF1">
    <property type="entry name" value="4FE-4S CLUSTER CONTAINING PARA FAMILY ATPASE PROTEIN"/>
    <property type="match status" value="1"/>
</dbReference>
<dbReference type="GO" id="GO:0051536">
    <property type="term" value="F:iron-sulfur cluster binding"/>
    <property type="evidence" value="ECO:0007669"/>
    <property type="project" value="UniProtKB-KW"/>
</dbReference>
<keyword evidence="2" id="KW-0408">Iron</keyword>
<dbReference type="Pfam" id="PF01656">
    <property type="entry name" value="CbiA"/>
    <property type="match status" value="1"/>
</dbReference>
<dbReference type="AlphaFoldDB" id="A0A117LAV0"/>
<comment type="caution">
    <text evidence="5">The sequence shown here is derived from an EMBL/GenBank/DDBJ whole genome shotgun (WGS) entry which is preliminary data.</text>
</comment>